<sequence length="153" mass="16340">MHANSNIFYETPLSKAGCFFITVGIPIHFTVAQTSTTSAMNGLITDKSGDGLPGATVIAIHTPTNTQYAATTNNDGRYNIQNMRVGGPYTVKTTYVGYQDQTRENITLSLGQNLKLDFTIAESSISLGEVEVVGTRSTVINADRTEAATNVTA</sequence>
<evidence type="ECO:0008006" key="3">
    <source>
        <dbReference type="Google" id="ProtNLM"/>
    </source>
</evidence>
<dbReference type="EMBL" id="QASA01000001">
    <property type="protein sequence ID" value="RDC64134.1"/>
    <property type="molecule type" value="Genomic_DNA"/>
</dbReference>
<evidence type="ECO:0000313" key="2">
    <source>
        <dbReference type="Proteomes" id="UP000253919"/>
    </source>
</evidence>
<dbReference type="InterPro" id="IPR008969">
    <property type="entry name" value="CarboxyPept-like_regulatory"/>
</dbReference>
<dbReference type="Gene3D" id="2.60.40.1120">
    <property type="entry name" value="Carboxypeptidase-like, regulatory domain"/>
    <property type="match status" value="1"/>
</dbReference>
<keyword evidence="2" id="KW-1185">Reference proteome</keyword>
<name>A0A369QHC9_9BACT</name>
<reference evidence="1 2" key="1">
    <citation type="submission" date="2018-04" db="EMBL/GenBank/DDBJ databases">
        <title>Adhaeribacter sp. HMF7616 genome sequencing and assembly.</title>
        <authorList>
            <person name="Kang H."/>
            <person name="Kang J."/>
            <person name="Cha I."/>
            <person name="Kim H."/>
            <person name="Joh K."/>
        </authorList>
    </citation>
    <scope>NUCLEOTIDE SEQUENCE [LARGE SCALE GENOMIC DNA]</scope>
    <source>
        <strain evidence="1 2">HMF7616</strain>
    </source>
</reference>
<proteinExistence type="predicted"/>
<organism evidence="1 2">
    <name type="scientific">Adhaeribacter pallidiroseus</name>
    <dbReference type="NCBI Taxonomy" id="2072847"/>
    <lineage>
        <taxon>Bacteria</taxon>
        <taxon>Pseudomonadati</taxon>
        <taxon>Bacteroidota</taxon>
        <taxon>Cytophagia</taxon>
        <taxon>Cytophagales</taxon>
        <taxon>Hymenobacteraceae</taxon>
        <taxon>Adhaeribacter</taxon>
    </lineage>
</organism>
<dbReference type="Proteomes" id="UP000253919">
    <property type="component" value="Unassembled WGS sequence"/>
</dbReference>
<dbReference type="Pfam" id="PF13620">
    <property type="entry name" value="CarboxypepD_reg"/>
    <property type="match status" value="1"/>
</dbReference>
<dbReference type="SUPFAM" id="SSF49464">
    <property type="entry name" value="Carboxypeptidase regulatory domain-like"/>
    <property type="match status" value="1"/>
</dbReference>
<protein>
    <recommendedName>
        <fullName evidence="3">Carboxypeptidase regulatory-like domain-containing protein</fullName>
    </recommendedName>
</protein>
<comment type="caution">
    <text evidence="1">The sequence shown here is derived from an EMBL/GenBank/DDBJ whole genome shotgun (WGS) entry which is preliminary data.</text>
</comment>
<dbReference type="AlphaFoldDB" id="A0A369QHC9"/>
<accession>A0A369QHC9</accession>
<gene>
    <name evidence="1" type="ORF">AHMF7616_02744</name>
</gene>
<evidence type="ECO:0000313" key="1">
    <source>
        <dbReference type="EMBL" id="RDC64134.1"/>
    </source>
</evidence>